<dbReference type="Pfam" id="PF08239">
    <property type="entry name" value="SH3_3"/>
    <property type="match status" value="1"/>
</dbReference>
<organism evidence="2 3">
    <name type="scientific">Albidovulum litorale</name>
    <dbReference type="NCBI Taxonomy" id="2984134"/>
    <lineage>
        <taxon>Bacteria</taxon>
        <taxon>Pseudomonadati</taxon>
        <taxon>Pseudomonadota</taxon>
        <taxon>Alphaproteobacteria</taxon>
        <taxon>Rhodobacterales</taxon>
        <taxon>Paracoccaceae</taxon>
        <taxon>Albidovulum</taxon>
    </lineage>
</organism>
<evidence type="ECO:0000259" key="1">
    <source>
        <dbReference type="Pfam" id="PF08239"/>
    </source>
</evidence>
<dbReference type="Proteomes" id="UP001652564">
    <property type="component" value="Unassembled WGS sequence"/>
</dbReference>
<name>A0ABT2ZM86_9RHOB</name>
<dbReference type="RefSeq" id="WP_263739438.1">
    <property type="nucleotide sequence ID" value="NZ_JAOWKZ010000002.1"/>
</dbReference>
<protein>
    <submittedName>
        <fullName evidence="2">SH3 domain-containing protein</fullName>
    </submittedName>
</protein>
<proteinExistence type="predicted"/>
<reference evidence="2 3" key="1">
    <citation type="submission" date="2022-10" db="EMBL/GenBank/DDBJ databases">
        <title>Defluviimonas sp. nov., isolated from ocean surface sediments.</title>
        <authorList>
            <person name="He W."/>
            <person name="Wang L."/>
            <person name="Zhang D.-F."/>
        </authorList>
    </citation>
    <scope>NUCLEOTIDE SEQUENCE [LARGE SCALE GENOMIC DNA]</scope>
    <source>
        <strain evidence="2 3">WL0050</strain>
    </source>
</reference>
<dbReference type="Gene3D" id="2.30.30.40">
    <property type="entry name" value="SH3 Domains"/>
    <property type="match status" value="1"/>
</dbReference>
<gene>
    <name evidence="2" type="ORF">OEZ71_08055</name>
</gene>
<dbReference type="InterPro" id="IPR003646">
    <property type="entry name" value="SH3-like_bac-type"/>
</dbReference>
<dbReference type="EMBL" id="JAOWKZ010000002">
    <property type="protein sequence ID" value="MCV2872248.1"/>
    <property type="molecule type" value="Genomic_DNA"/>
</dbReference>
<sequence>MIRLIKFSSILVVALIAVGLLSGRSDPSDDAKPAFDRTTENLVSSITDQFSLEAAAPHPAEPDMVATSPQVKAHRRLAVAGVTPQPEVIRAELLPPRSDKLIAIRTGLKFADPASVFAVENRKETPVREPGTNDIPAENAPLWKVTASRLNVRTGPSANDAAIGAITRGTVVAVIGSELSGWLPIRATEPELEGYVAQRFLAPADN</sequence>
<comment type="caution">
    <text evidence="2">The sequence shown here is derived from an EMBL/GenBank/DDBJ whole genome shotgun (WGS) entry which is preliminary data.</text>
</comment>
<evidence type="ECO:0000313" key="2">
    <source>
        <dbReference type="EMBL" id="MCV2872248.1"/>
    </source>
</evidence>
<accession>A0ABT2ZM86</accession>
<evidence type="ECO:0000313" key="3">
    <source>
        <dbReference type="Proteomes" id="UP001652564"/>
    </source>
</evidence>
<keyword evidence="3" id="KW-1185">Reference proteome</keyword>
<feature type="domain" description="SH3b" evidence="1">
    <location>
        <begin position="148"/>
        <end position="201"/>
    </location>
</feature>